<dbReference type="PANTHER" id="PTHR48438">
    <property type="entry name" value="ALPHA-(1,3)-FUCOSYLTRANSFERASE C-RELATED"/>
    <property type="match status" value="1"/>
</dbReference>
<evidence type="ECO:0000256" key="3">
    <source>
        <dbReference type="ARBA" id="ARBA00008919"/>
    </source>
</evidence>
<dbReference type="InterPro" id="IPR038577">
    <property type="entry name" value="GT10-like_C_sf"/>
</dbReference>
<evidence type="ECO:0000256" key="6">
    <source>
        <dbReference type="ARBA" id="ARBA00022692"/>
    </source>
</evidence>
<keyword evidence="10" id="KW-0472">Membrane</keyword>
<keyword evidence="15" id="KW-1185">Reference proteome</keyword>
<sequence length="168" mass="19835">MTRVNRKSKGAAWFVSNCMTSSKRELYVNQLKKYFPIDIYGDCGELKCPPRGKCINDLNEEYHFYIAFENSICKDYVTEKLWNQGYQYDIVPIVLKRTLVEKLAPPNSFIAADDFETTKDLADHLHYLMRNKTAYAEYFNWRQDYKVVFLDGGIHDSLERPWGFCQVR</sequence>
<dbReference type="AlphaFoldDB" id="A0AA36HBJ4"/>
<keyword evidence="5 12" id="KW-0808">Transferase</keyword>
<gene>
    <name evidence="14" type="ORF">CYNAS_LOCUS19754</name>
</gene>
<keyword evidence="8" id="KW-1133">Transmembrane helix</keyword>
<dbReference type="PANTHER" id="PTHR48438:SF1">
    <property type="entry name" value="ALPHA-(1,3)-FUCOSYLTRANSFERASE C-RELATED"/>
    <property type="match status" value="1"/>
</dbReference>
<evidence type="ECO:0000259" key="13">
    <source>
        <dbReference type="Pfam" id="PF00852"/>
    </source>
</evidence>
<dbReference type="FunFam" id="3.40.50.11660:FF:000002">
    <property type="entry name" value="Alpha-(1,3)-fucosyltransferase"/>
    <property type="match status" value="1"/>
</dbReference>
<evidence type="ECO:0000256" key="11">
    <source>
        <dbReference type="ARBA" id="ARBA00023180"/>
    </source>
</evidence>
<comment type="pathway">
    <text evidence="2">Protein modification; protein glycosylation.</text>
</comment>
<dbReference type="GO" id="GO:0008417">
    <property type="term" value="F:fucosyltransferase activity"/>
    <property type="evidence" value="ECO:0007669"/>
    <property type="project" value="InterPro"/>
</dbReference>
<evidence type="ECO:0000256" key="5">
    <source>
        <dbReference type="ARBA" id="ARBA00022679"/>
    </source>
</evidence>
<dbReference type="EMBL" id="CATQJL010000316">
    <property type="protein sequence ID" value="CAJ0607771.1"/>
    <property type="molecule type" value="Genomic_DNA"/>
</dbReference>
<comment type="similarity">
    <text evidence="3 12">Belongs to the glycosyltransferase 10 family.</text>
</comment>
<evidence type="ECO:0000256" key="2">
    <source>
        <dbReference type="ARBA" id="ARBA00004922"/>
    </source>
</evidence>
<dbReference type="InterPro" id="IPR001503">
    <property type="entry name" value="Glyco_trans_10"/>
</dbReference>
<keyword evidence="7" id="KW-0735">Signal-anchor</keyword>
<dbReference type="Proteomes" id="UP001176961">
    <property type="component" value="Unassembled WGS sequence"/>
</dbReference>
<evidence type="ECO:0000256" key="10">
    <source>
        <dbReference type="ARBA" id="ARBA00023136"/>
    </source>
</evidence>
<dbReference type="Pfam" id="PF00852">
    <property type="entry name" value="Glyco_transf_10"/>
    <property type="match status" value="1"/>
</dbReference>
<dbReference type="InterPro" id="IPR055270">
    <property type="entry name" value="Glyco_tran_10_C"/>
</dbReference>
<dbReference type="Gene3D" id="3.40.50.11660">
    <property type="entry name" value="Glycosyl transferase family 10, C-terminal domain"/>
    <property type="match status" value="1"/>
</dbReference>
<organism evidence="14 15">
    <name type="scientific">Cylicocyclus nassatus</name>
    <name type="common">Nematode worm</name>
    <dbReference type="NCBI Taxonomy" id="53992"/>
    <lineage>
        <taxon>Eukaryota</taxon>
        <taxon>Metazoa</taxon>
        <taxon>Ecdysozoa</taxon>
        <taxon>Nematoda</taxon>
        <taxon>Chromadorea</taxon>
        <taxon>Rhabditida</taxon>
        <taxon>Rhabditina</taxon>
        <taxon>Rhabditomorpha</taxon>
        <taxon>Strongyloidea</taxon>
        <taxon>Strongylidae</taxon>
        <taxon>Cylicocyclus</taxon>
    </lineage>
</organism>
<evidence type="ECO:0000256" key="7">
    <source>
        <dbReference type="ARBA" id="ARBA00022968"/>
    </source>
</evidence>
<dbReference type="EC" id="2.4.1.-" evidence="12"/>
<name>A0AA36HBJ4_CYLNA</name>
<evidence type="ECO:0000313" key="15">
    <source>
        <dbReference type="Proteomes" id="UP001176961"/>
    </source>
</evidence>
<dbReference type="SUPFAM" id="SSF53756">
    <property type="entry name" value="UDP-Glycosyltransferase/glycogen phosphorylase"/>
    <property type="match status" value="1"/>
</dbReference>
<dbReference type="GO" id="GO:0032580">
    <property type="term" value="C:Golgi cisterna membrane"/>
    <property type="evidence" value="ECO:0007669"/>
    <property type="project" value="UniProtKB-SubCell"/>
</dbReference>
<accession>A0AA36HBJ4</accession>
<reference evidence="14" key="1">
    <citation type="submission" date="2023-07" db="EMBL/GenBank/DDBJ databases">
        <authorList>
            <consortium name="CYATHOMIX"/>
        </authorList>
    </citation>
    <scope>NUCLEOTIDE SEQUENCE</scope>
    <source>
        <strain evidence="14">N/A</strain>
    </source>
</reference>
<keyword evidence="9 12" id="KW-0333">Golgi apparatus</keyword>
<keyword evidence="6 12" id="KW-0812">Transmembrane</keyword>
<evidence type="ECO:0000256" key="12">
    <source>
        <dbReference type="RuleBase" id="RU003832"/>
    </source>
</evidence>
<evidence type="ECO:0000256" key="4">
    <source>
        <dbReference type="ARBA" id="ARBA00022676"/>
    </source>
</evidence>
<comment type="caution">
    <text evidence="14">The sequence shown here is derived from an EMBL/GenBank/DDBJ whole genome shotgun (WGS) entry which is preliminary data.</text>
</comment>
<proteinExistence type="inferred from homology"/>
<evidence type="ECO:0000256" key="1">
    <source>
        <dbReference type="ARBA" id="ARBA00004447"/>
    </source>
</evidence>
<keyword evidence="11" id="KW-0325">Glycoprotein</keyword>
<keyword evidence="4 12" id="KW-0328">Glycosyltransferase</keyword>
<evidence type="ECO:0000256" key="9">
    <source>
        <dbReference type="ARBA" id="ARBA00023034"/>
    </source>
</evidence>
<feature type="domain" description="Fucosyltransferase C-terminal" evidence="13">
    <location>
        <begin position="5"/>
        <end position="165"/>
    </location>
</feature>
<protein>
    <recommendedName>
        <fullName evidence="12">Fucosyltransferase</fullName>
        <ecNumber evidence="12">2.4.1.-</ecNumber>
    </recommendedName>
</protein>
<evidence type="ECO:0000313" key="14">
    <source>
        <dbReference type="EMBL" id="CAJ0607771.1"/>
    </source>
</evidence>
<evidence type="ECO:0000256" key="8">
    <source>
        <dbReference type="ARBA" id="ARBA00022989"/>
    </source>
</evidence>
<comment type="subcellular location">
    <subcellularLocation>
        <location evidence="1 12">Golgi apparatus</location>
        <location evidence="1 12">Golgi stack membrane</location>
        <topology evidence="1 12">Single-pass type II membrane protein</topology>
    </subcellularLocation>
</comment>